<dbReference type="EC" id="2.1.1.297" evidence="1"/>
<dbReference type="Gene3D" id="1.10.8.10">
    <property type="entry name" value="DNA helicase RuvA subunit, C-terminal domain"/>
    <property type="match status" value="1"/>
</dbReference>
<dbReference type="Pfam" id="PF05175">
    <property type="entry name" value="MTS"/>
    <property type="match status" value="1"/>
</dbReference>
<evidence type="ECO:0000256" key="1">
    <source>
        <dbReference type="ARBA" id="ARBA00012771"/>
    </source>
</evidence>
<reference evidence="7" key="2">
    <citation type="journal article" date="2021" name="PeerJ">
        <title>Extensive microbial diversity within the chicken gut microbiome revealed by metagenomics and culture.</title>
        <authorList>
            <person name="Gilroy R."/>
            <person name="Ravi A."/>
            <person name="Getino M."/>
            <person name="Pursley I."/>
            <person name="Horton D.L."/>
            <person name="Alikhan N.F."/>
            <person name="Baker D."/>
            <person name="Gharbi K."/>
            <person name="Hall N."/>
            <person name="Watson M."/>
            <person name="Adriaenssens E.M."/>
            <person name="Foster-Nyarko E."/>
            <person name="Jarju S."/>
            <person name="Secka A."/>
            <person name="Antonio M."/>
            <person name="Oren A."/>
            <person name="Chaudhuri R.R."/>
            <person name="La Ragione R."/>
            <person name="Hildebrand F."/>
            <person name="Pallen M.J."/>
        </authorList>
    </citation>
    <scope>NUCLEOTIDE SEQUENCE</scope>
    <source>
        <strain evidence="7">B3-1481</strain>
    </source>
</reference>
<reference evidence="7" key="1">
    <citation type="submission" date="2020-10" db="EMBL/GenBank/DDBJ databases">
        <authorList>
            <person name="Gilroy R."/>
        </authorList>
    </citation>
    <scope>NUCLEOTIDE SEQUENCE</scope>
    <source>
        <strain evidence="7">B3-1481</strain>
    </source>
</reference>
<comment type="catalytic activity">
    <reaction evidence="5">
        <text>L-glutaminyl-[peptide chain release factor] + S-adenosyl-L-methionine = N(5)-methyl-L-glutaminyl-[peptide chain release factor] + S-adenosyl-L-homocysteine + H(+)</text>
        <dbReference type="Rhea" id="RHEA:42896"/>
        <dbReference type="Rhea" id="RHEA-COMP:10271"/>
        <dbReference type="Rhea" id="RHEA-COMP:10272"/>
        <dbReference type="ChEBI" id="CHEBI:15378"/>
        <dbReference type="ChEBI" id="CHEBI:30011"/>
        <dbReference type="ChEBI" id="CHEBI:57856"/>
        <dbReference type="ChEBI" id="CHEBI:59789"/>
        <dbReference type="ChEBI" id="CHEBI:61891"/>
        <dbReference type="EC" id="2.1.1.297"/>
    </reaction>
</comment>
<dbReference type="GO" id="GO:0032259">
    <property type="term" value="P:methylation"/>
    <property type="evidence" value="ECO:0007669"/>
    <property type="project" value="UniProtKB-KW"/>
</dbReference>
<dbReference type="PANTHER" id="PTHR18895">
    <property type="entry name" value="HEMK METHYLTRANSFERASE"/>
    <property type="match status" value="1"/>
</dbReference>
<keyword evidence="3 7" id="KW-0808">Transferase</keyword>
<dbReference type="SUPFAM" id="SSF53335">
    <property type="entry name" value="S-adenosyl-L-methionine-dependent methyltransferases"/>
    <property type="match status" value="1"/>
</dbReference>
<dbReference type="CDD" id="cd02440">
    <property type="entry name" value="AdoMet_MTases"/>
    <property type="match status" value="1"/>
</dbReference>
<evidence type="ECO:0000259" key="6">
    <source>
        <dbReference type="Pfam" id="PF05175"/>
    </source>
</evidence>
<dbReference type="InterPro" id="IPR019874">
    <property type="entry name" value="RF_methyltr_PrmC"/>
</dbReference>
<evidence type="ECO:0000256" key="5">
    <source>
        <dbReference type="ARBA" id="ARBA00048391"/>
    </source>
</evidence>
<dbReference type="EMBL" id="JADILW010000066">
    <property type="protein sequence ID" value="MBO8480386.1"/>
    <property type="molecule type" value="Genomic_DNA"/>
</dbReference>
<sequence length="288" mass="31063">MLLAEFIRESVPALEKLYPSPEARGLVLMLCEERLGVRSYTHIVEPLFEIPEAALPGLKAGMSRLAAGEPIQYVLGYTEFCGRKFKVGPSVLIPRPETGQLVDEALKLLAAMGRPAKVLDLCTGSGCIAWSVALGAPGVSVIAADISEPALALARSQFEDVSSGANAPEFVCSDLLGGCREICGCFDLLLSNPPYVMEKEKAAMRRNVLDHEPGIALFVPDDDPLLFYRALASVSLRLLDSSGTGIVEINEALGPETAAVFETAGYKKTEILRDIFGKDRFVRFSSRV</sequence>
<proteinExistence type="predicted"/>
<gene>
    <name evidence="7" type="primary">prmC</name>
    <name evidence="7" type="ORF">IAB76_04670</name>
</gene>
<dbReference type="PROSITE" id="PS00092">
    <property type="entry name" value="N6_MTASE"/>
    <property type="match status" value="1"/>
</dbReference>
<evidence type="ECO:0000313" key="8">
    <source>
        <dbReference type="Proteomes" id="UP000823769"/>
    </source>
</evidence>
<dbReference type="Proteomes" id="UP000823769">
    <property type="component" value="Unassembled WGS sequence"/>
</dbReference>
<name>A0A9D9IYK7_9BACT</name>
<protein>
    <recommendedName>
        <fullName evidence="1">peptide chain release factor N(5)-glutamine methyltransferase</fullName>
        <ecNumber evidence="1">2.1.1.297</ecNumber>
    </recommendedName>
</protein>
<organism evidence="7 8">
    <name type="scientific">Candidatus Cryptobacteroides avistercoris</name>
    <dbReference type="NCBI Taxonomy" id="2840758"/>
    <lineage>
        <taxon>Bacteria</taxon>
        <taxon>Pseudomonadati</taxon>
        <taxon>Bacteroidota</taxon>
        <taxon>Bacteroidia</taxon>
        <taxon>Bacteroidales</taxon>
        <taxon>Candidatus Cryptobacteroides</taxon>
    </lineage>
</organism>
<evidence type="ECO:0000256" key="4">
    <source>
        <dbReference type="ARBA" id="ARBA00022691"/>
    </source>
</evidence>
<evidence type="ECO:0000256" key="2">
    <source>
        <dbReference type="ARBA" id="ARBA00022603"/>
    </source>
</evidence>
<comment type="caution">
    <text evidence="7">The sequence shown here is derived from an EMBL/GenBank/DDBJ whole genome shotgun (WGS) entry which is preliminary data.</text>
</comment>
<dbReference type="Gene3D" id="3.40.50.150">
    <property type="entry name" value="Vaccinia Virus protein VP39"/>
    <property type="match status" value="1"/>
</dbReference>
<dbReference type="GO" id="GO:0003676">
    <property type="term" value="F:nucleic acid binding"/>
    <property type="evidence" value="ECO:0007669"/>
    <property type="project" value="InterPro"/>
</dbReference>
<dbReference type="InterPro" id="IPR004556">
    <property type="entry name" value="HemK-like"/>
</dbReference>
<dbReference type="PANTHER" id="PTHR18895:SF74">
    <property type="entry name" value="MTRF1L RELEASE FACTOR GLUTAMINE METHYLTRANSFERASE"/>
    <property type="match status" value="1"/>
</dbReference>
<dbReference type="AlphaFoldDB" id="A0A9D9IYK7"/>
<feature type="domain" description="Methyltransferase small" evidence="6">
    <location>
        <begin position="108"/>
        <end position="201"/>
    </location>
</feature>
<accession>A0A9D9IYK7</accession>
<evidence type="ECO:0000256" key="3">
    <source>
        <dbReference type="ARBA" id="ARBA00022679"/>
    </source>
</evidence>
<keyword evidence="4" id="KW-0949">S-adenosyl-L-methionine</keyword>
<dbReference type="NCBIfam" id="TIGR00536">
    <property type="entry name" value="hemK_fam"/>
    <property type="match status" value="1"/>
</dbReference>
<dbReference type="InterPro" id="IPR029063">
    <property type="entry name" value="SAM-dependent_MTases_sf"/>
</dbReference>
<dbReference type="InterPro" id="IPR002052">
    <property type="entry name" value="DNA_methylase_N6_adenine_CS"/>
</dbReference>
<dbReference type="InterPro" id="IPR007848">
    <property type="entry name" value="Small_mtfrase_dom"/>
</dbReference>
<evidence type="ECO:0000313" key="7">
    <source>
        <dbReference type="EMBL" id="MBO8480386.1"/>
    </source>
</evidence>
<dbReference type="NCBIfam" id="TIGR03534">
    <property type="entry name" value="RF_mod_PrmC"/>
    <property type="match status" value="1"/>
</dbReference>
<dbReference type="InterPro" id="IPR050320">
    <property type="entry name" value="N5-glutamine_MTase"/>
</dbReference>
<dbReference type="GO" id="GO:0102559">
    <property type="term" value="F:peptide chain release factor N(5)-glutamine methyltransferase activity"/>
    <property type="evidence" value="ECO:0007669"/>
    <property type="project" value="UniProtKB-EC"/>
</dbReference>
<keyword evidence="2 7" id="KW-0489">Methyltransferase</keyword>